<dbReference type="NCBIfam" id="NF033543">
    <property type="entry name" value="transpos_IS256"/>
    <property type="match status" value="1"/>
</dbReference>
<comment type="function">
    <text evidence="1 6">Required for the transposition of the insertion element.</text>
</comment>
<protein>
    <recommendedName>
        <fullName evidence="6">Mutator family transposase</fullName>
    </recommendedName>
</protein>
<reference evidence="8 9" key="1">
    <citation type="submission" date="2023-03" db="EMBL/GenBank/DDBJ databases">
        <title>NovoSphingobium album sp. nov. isolated from polycyclic aromatic hydrocarbons- and heavy-metal polluted soil.</title>
        <authorList>
            <person name="Liu Z."/>
            <person name="Wang K."/>
        </authorList>
    </citation>
    <scope>NUCLEOTIDE SEQUENCE [LARGE SCALE GENOMIC DNA]</scope>
    <source>
        <strain evidence="8 9">H3SJ31-1</strain>
    </source>
</reference>
<proteinExistence type="inferred from homology"/>
<dbReference type="Pfam" id="PF00872">
    <property type="entry name" value="Transposase_mut"/>
    <property type="match status" value="1"/>
</dbReference>
<feature type="compositionally biased region" description="Polar residues" evidence="7">
    <location>
        <begin position="59"/>
        <end position="72"/>
    </location>
</feature>
<evidence type="ECO:0000313" key="8">
    <source>
        <dbReference type="EMBL" id="MDE8651094.1"/>
    </source>
</evidence>
<evidence type="ECO:0000256" key="6">
    <source>
        <dbReference type="RuleBase" id="RU365089"/>
    </source>
</evidence>
<evidence type="ECO:0000256" key="4">
    <source>
        <dbReference type="ARBA" id="ARBA00023125"/>
    </source>
</evidence>
<accession>A0ABT5WM20</accession>
<dbReference type="RefSeq" id="WP_275227193.1">
    <property type="nucleotide sequence ID" value="NZ_JARESE010000014.1"/>
</dbReference>
<keyword evidence="5 6" id="KW-0233">DNA recombination</keyword>
<dbReference type="EMBL" id="JARESE010000014">
    <property type="protein sequence ID" value="MDE8651094.1"/>
    <property type="molecule type" value="Genomic_DNA"/>
</dbReference>
<gene>
    <name evidence="8" type="ORF">PYV00_05100</name>
</gene>
<sequence>MAIDKELLDQLLAGRDAQELFAKDGLLDELKKALSERMLSAELDDHLESETEAGALNRRNGSSKKTVLSGSSKMTLDIPRDRSGTFDPKLIAKYQRRFPDFDDKIISMYARGMTVREIRGHLEELYGIDVSPDLISTITDAVLETVAEWQGRPLDACYPLVFFDAIRVKIRDEGFVRNKAVYIALRILPDGTKEILGIWIEQTEGAKFWLRVMNELKNRGVADILIAVVDGLKGFPEAINAVFPETVVQTCIVHLIRNAMGFASWKDRKLIASGLRSVYRAETAEAGLAALEAFEDSHWGRKYPAIAQSWRRHWDHVIPFFAFPEGVRRIIYTTNAIEALNSKLRRAVRTRGHFPGNDAAMKLLYLVLNHAAEEWKRPPREWFEAKTQFAVIFGERFTV</sequence>
<evidence type="ECO:0000256" key="2">
    <source>
        <dbReference type="ARBA" id="ARBA00010961"/>
    </source>
</evidence>
<evidence type="ECO:0000256" key="5">
    <source>
        <dbReference type="ARBA" id="ARBA00023172"/>
    </source>
</evidence>
<dbReference type="PANTHER" id="PTHR33217:SF5">
    <property type="entry name" value="MUTATOR FAMILY TRANSPOSASE"/>
    <property type="match status" value="1"/>
</dbReference>
<name>A0ABT5WM20_9SPHN</name>
<feature type="region of interest" description="Disordered" evidence="7">
    <location>
        <begin position="50"/>
        <end position="72"/>
    </location>
</feature>
<keyword evidence="4 6" id="KW-0238">DNA-binding</keyword>
<evidence type="ECO:0000256" key="3">
    <source>
        <dbReference type="ARBA" id="ARBA00022578"/>
    </source>
</evidence>
<dbReference type="PROSITE" id="PS01007">
    <property type="entry name" value="TRANSPOSASE_MUTATOR"/>
    <property type="match status" value="1"/>
</dbReference>
<dbReference type="InterPro" id="IPR001207">
    <property type="entry name" value="Transposase_mutator"/>
</dbReference>
<evidence type="ECO:0000256" key="1">
    <source>
        <dbReference type="ARBA" id="ARBA00002190"/>
    </source>
</evidence>
<dbReference type="PANTHER" id="PTHR33217">
    <property type="entry name" value="TRANSPOSASE FOR INSERTION SEQUENCE ELEMENT IS1081"/>
    <property type="match status" value="1"/>
</dbReference>
<keyword evidence="9" id="KW-1185">Reference proteome</keyword>
<organism evidence="8 9">
    <name type="scientific">Novosphingobium album</name>
    <name type="common">ex Liu et al. 2023</name>
    <dbReference type="NCBI Taxonomy" id="3031130"/>
    <lineage>
        <taxon>Bacteria</taxon>
        <taxon>Pseudomonadati</taxon>
        <taxon>Pseudomonadota</taxon>
        <taxon>Alphaproteobacteria</taxon>
        <taxon>Sphingomonadales</taxon>
        <taxon>Sphingomonadaceae</taxon>
        <taxon>Novosphingobium</taxon>
    </lineage>
</organism>
<evidence type="ECO:0000256" key="7">
    <source>
        <dbReference type="SAM" id="MobiDB-lite"/>
    </source>
</evidence>
<evidence type="ECO:0000313" key="9">
    <source>
        <dbReference type="Proteomes" id="UP001216253"/>
    </source>
</evidence>
<comment type="caution">
    <text evidence="8">The sequence shown here is derived from an EMBL/GenBank/DDBJ whole genome shotgun (WGS) entry which is preliminary data.</text>
</comment>
<comment type="similarity">
    <text evidence="2 6">Belongs to the transposase mutator family.</text>
</comment>
<keyword evidence="6" id="KW-0814">Transposable element</keyword>
<dbReference type="Proteomes" id="UP001216253">
    <property type="component" value="Unassembled WGS sequence"/>
</dbReference>
<keyword evidence="3 6" id="KW-0815">Transposition</keyword>